<keyword evidence="3" id="KW-1185">Reference proteome</keyword>
<keyword evidence="1" id="KW-0472">Membrane</keyword>
<keyword evidence="1" id="KW-0812">Transmembrane</keyword>
<accession>A0ABR7VF73</accession>
<reference evidence="2 3" key="1">
    <citation type="submission" date="2020-05" db="EMBL/GenBank/DDBJ databases">
        <title>The draft genome sequence of Maribacter arenosus CAU 1321.</title>
        <authorList>
            <person name="Mu L."/>
        </authorList>
    </citation>
    <scope>NUCLEOTIDE SEQUENCE [LARGE SCALE GENOMIC DNA]</scope>
    <source>
        <strain evidence="2 3">CAU 1321</strain>
    </source>
</reference>
<proteinExistence type="predicted"/>
<organism evidence="2 3">
    <name type="scientific">Maribacter arenosus</name>
    <dbReference type="NCBI Taxonomy" id="1854708"/>
    <lineage>
        <taxon>Bacteria</taxon>
        <taxon>Pseudomonadati</taxon>
        <taxon>Bacteroidota</taxon>
        <taxon>Flavobacteriia</taxon>
        <taxon>Flavobacteriales</taxon>
        <taxon>Flavobacteriaceae</taxon>
        <taxon>Maribacter</taxon>
    </lineage>
</organism>
<sequence length="247" mass="27983">MEVDKVEKHIKQQLNKREIAPSEAAWEKLSGQLPKADKRNSTKFIWYSVAASFIGILLITTIYFANQDKLENAGIEVVIEPKEPVTIPKSEEVLSEKNNVEERLVEAEKPVIATKETFWERQGPSTIKDKSQFVVVQKTDKMDIESKAVQTKTEELIDAKIAELVRQVDSMEDNNLQVTDVEVDSLLRNAGQEILSEKLKAHGGKINAMALLDQVESELDQTFREQIFESLKEGFLKVRTAVADRNN</sequence>
<evidence type="ECO:0000256" key="1">
    <source>
        <dbReference type="SAM" id="Phobius"/>
    </source>
</evidence>
<dbReference type="EMBL" id="JABTCG010000006">
    <property type="protein sequence ID" value="MBD0852296.1"/>
    <property type="molecule type" value="Genomic_DNA"/>
</dbReference>
<name>A0ABR7VF73_9FLAO</name>
<evidence type="ECO:0000313" key="2">
    <source>
        <dbReference type="EMBL" id="MBD0852296.1"/>
    </source>
</evidence>
<dbReference type="RefSeq" id="WP_188315420.1">
    <property type="nucleotide sequence ID" value="NZ_JABTCG010000006.1"/>
</dbReference>
<gene>
    <name evidence="2" type="ORF">HPE63_16560</name>
</gene>
<evidence type="ECO:0000313" key="3">
    <source>
        <dbReference type="Proteomes" id="UP000598350"/>
    </source>
</evidence>
<keyword evidence="1" id="KW-1133">Transmembrane helix</keyword>
<dbReference type="Proteomes" id="UP000598350">
    <property type="component" value="Unassembled WGS sequence"/>
</dbReference>
<protein>
    <recommendedName>
        <fullName evidence="4">Anti-sigma factor</fullName>
    </recommendedName>
</protein>
<evidence type="ECO:0008006" key="4">
    <source>
        <dbReference type="Google" id="ProtNLM"/>
    </source>
</evidence>
<comment type="caution">
    <text evidence="2">The sequence shown here is derived from an EMBL/GenBank/DDBJ whole genome shotgun (WGS) entry which is preliminary data.</text>
</comment>
<feature type="transmembrane region" description="Helical" evidence="1">
    <location>
        <begin position="44"/>
        <end position="65"/>
    </location>
</feature>